<proteinExistence type="inferred from homology"/>
<dbReference type="Pfam" id="PF00067">
    <property type="entry name" value="p450"/>
    <property type="match status" value="1"/>
</dbReference>
<dbReference type="PRINTS" id="PR00359">
    <property type="entry name" value="BP450"/>
</dbReference>
<dbReference type="InterPro" id="IPR001128">
    <property type="entry name" value="Cyt_P450"/>
</dbReference>
<dbReference type="RefSeq" id="WP_270142625.1">
    <property type="nucleotide sequence ID" value="NZ_CP115450.1"/>
</dbReference>
<organism evidence="2 3">
    <name type="scientific">Kitasatospora cathayae</name>
    <dbReference type="NCBI Taxonomy" id="3004092"/>
    <lineage>
        <taxon>Bacteria</taxon>
        <taxon>Bacillati</taxon>
        <taxon>Actinomycetota</taxon>
        <taxon>Actinomycetes</taxon>
        <taxon>Kitasatosporales</taxon>
        <taxon>Streptomycetaceae</taxon>
        <taxon>Kitasatospora</taxon>
    </lineage>
</organism>
<dbReference type="CDD" id="cd11030">
    <property type="entry name" value="CYP105-like"/>
    <property type="match status" value="1"/>
</dbReference>
<gene>
    <name evidence="2" type="ORF">O1G21_10105</name>
</gene>
<keyword evidence="3" id="KW-1185">Reference proteome</keyword>
<dbReference type="Proteomes" id="UP001212821">
    <property type="component" value="Chromosome"/>
</dbReference>
<name>A0ABY7Q0J0_9ACTN</name>
<evidence type="ECO:0000256" key="1">
    <source>
        <dbReference type="ARBA" id="ARBA00010617"/>
    </source>
</evidence>
<evidence type="ECO:0000313" key="3">
    <source>
        <dbReference type="Proteomes" id="UP001212821"/>
    </source>
</evidence>
<dbReference type="PANTHER" id="PTHR46696">
    <property type="entry name" value="P450, PUTATIVE (EUROFUNG)-RELATED"/>
    <property type="match status" value="1"/>
</dbReference>
<dbReference type="SUPFAM" id="SSF48264">
    <property type="entry name" value="Cytochrome P450"/>
    <property type="match status" value="1"/>
</dbReference>
<dbReference type="PANTHER" id="PTHR46696:SF1">
    <property type="entry name" value="CYTOCHROME P450 YJIB-RELATED"/>
    <property type="match status" value="1"/>
</dbReference>
<accession>A0ABY7Q0J0</accession>
<dbReference type="EMBL" id="CP115450">
    <property type="protein sequence ID" value="WBP86159.1"/>
    <property type="molecule type" value="Genomic_DNA"/>
</dbReference>
<dbReference type="Gene3D" id="1.10.630.10">
    <property type="entry name" value="Cytochrome P450"/>
    <property type="match status" value="1"/>
</dbReference>
<dbReference type="InterPro" id="IPR036396">
    <property type="entry name" value="Cyt_P450_sf"/>
</dbReference>
<sequence length="397" mass="43948">MTTSALPAFPMPRVHPLDPPPAYRELGAEQPVFKVAVPRGEEVWVVTRHEDVRAVLTDHRLSSDPNTPGYPSYISGDTPLPPGFFLNQDEPDHGRLRRLITREFLINAMEAKRPQMQAILDGLLDRLEEQGNSADLVTQLAFPMAATVMCELLDVPYEDAPLFVGLTDTILDRRSTPEQVGQAAGELMAYFDRLVTDREQNPTDDMLGRLAAHQEAGRIDHAEFVGLAALLLLSGYDTMAQIIGLGTATLLEHPDQLEELKADPSLIPQAIEELLRYLSINHAGLPRAAVEDLEVGGQTIKAGEGLLVMLNAANRDASVFPEPDRFDIHRENSQSHVAFGHGFHKCVGFTMARVELSTVFAGLFSRLPNLKMAKPLTDLPFRHDMVLYGVRELPVTW</sequence>
<protein>
    <submittedName>
        <fullName evidence="2">Cytochrome P450</fullName>
    </submittedName>
</protein>
<dbReference type="InterPro" id="IPR002397">
    <property type="entry name" value="Cyt_P450_B"/>
</dbReference>
<evidence type="ECO:0000313" key="2">
    <source>
        <dbReference type="EMBL" id="WBP86159.1"/>
    </source>
</evidence>
<reference evidence="3" key="1">
    <citation type="submission" date="2022-12" db="EMBL/GenBank/DDBJ databases">
        <authorList>
            <person name="Mo P."/>
        </authorList>
    </citation>
    <scope>NUCLEOTIDE SEQUENCE [LARGE SCALE GENOMIC DNA]</scope>
    <source>
        <strain evidence="3">HUAS 3-15</strain>
    </source>
</reference>
<comment type="similarity">
    <text evidence="1">Belongs to the cytochrome P450 family.</text>
</comment>